<feature type="transmembrane region" description="Helical" evidence="12">
    <location>
        <begin position="463"/>
        <end position="483"/>
    </location>
</feature>
<feature type="transmembrane region" description="Helical" evidence="12">
    <location>
        <begin position="396"/>
        <end position="417"/>
    </location>
</feature>
<comment type="subcellular location">
    <subcellularLocation>
        <location evidence="1 12">Vacuole membrane</location>
        <topology evidence="1 12">Multi-pass membrane protein</topology>
    </subcellularLocation>
</comment>
<keyword evidence="9 12" id="KW-0472">Membrane</keyword>
<evidence type="ECO:0000256" key="2">
    <source>
        <dbReference type="ARBA" id="ARBA00006978"/>
    </source>
</evidence>
<proteinExistence type="inferred from homology"/>
<comment type="caution">
    <text evidence="14">The sequence shown here is derived from an EMBL/GenBank/DDBJ whole genome shotgun (WGS) entry which is preliminary data.</text>
</comment>
<evidence type="ECO:0000256" key="8">
    <source>
        <dbReference type="ARBA" id="ARBA00023006"/>
    </source>
</evidence>
<evidence type="ECO:0000256" key="4">
    <source>
        <dbReference type="ARBA" id="ARBA00022554"/>
    </source>
</evidence>
<dbReference type="InterPro" id="IPR044738">
    <property type="entry name" value="Atg22"/>
</dbReference>
<feature type="transmembrane region" description="Helical" evidence="12">
    <location>
        <begin position="331"/>
        <end position="348"/>
    </location>
</feature>
<dbReference type="PANTHER" id="PTHR23519">
    <property type="entry name" value="AUTOPHAGY-RELATED PROTEIN 22"/>
    <property type="match status" value="1"/>
</dbReference>
<keyword evidence="10" id="KW-0325">Glycoprotein</keyword>
<dbReference type="PANTHER" id="PTHR23519:SF3">
    <property type="entry name" value="AUTOPHAGY-RELATED PROTEIN 22-2"/>
    <property type="match status" value="1"/>
</dbReference>
<reference evidence="14" key="1">
    <citation type="journal article" date="2020" name="Stud. Mycol.">
        <title>101 Dothideomycetes genomes: a test case for predicting lifestyles and emergence of pathogens.</title>
        <authorList>
            <person name="Haridas S."/>
            <person name="Albert R."/>
            <person name="Binder M."/>
            <person name="Bloem J."/>
            <person name="Labutti K."/>
            <person name="Salamov A."/>
            <person name="Andreopoulos B."/>
            <person name="Baker S."/>
            <person name="Barry K."/>
            <person name="Bills G."/>
            <person name="Bluhm B."/>
            <person name="Cannon C."/>
            <person name="Castanera R."/>
            <person name="Culley D."/>
            <person name="Daum C."/>
            <person name="Ezra D."/>
            <person name="Gonzalez J."/>
            <person name="Henrissat B."/>
            <person name="Kuo A."/>
            <person name="Liang C."/>
            <person name="Lipzen A."/>
            <person name="Lutzoni F."/>
            <person name="Magnuson J."/>
            <person name="Mondo S."/>
            <person name="Nolan M."/>
            <person name="Ohm R."/>
            <person name="Pangilinan J."/>
            <person name="Park H.-J."/>
            <person name="Ramirez L."/>
            <person name="Alfaro M."/>
            <person name="Sun H."/>
            <person name="Tritt A."/>
            <person name="Yoshinaga Y."/>
            <person name="Zwiers L.-H."/>
            <person name="Turgeon B."/>
            <person name="Goodwin S."/>
            <person name="Spatafora J."/>
            <person name="Crous P."/>
            <person name="Grigoriev I."/>
        </authorList>
    </citation>
    <scope>NUCLEOTIDE SEQUENCE</scope>
    <source>
        <strain evidence="14">CBS 133067</strain>
    </source>
</reference>
<feature type="transmembrane region" description="Helical" evidence="12">
    <location>
        <begin position="260"/>
        <end position="280"/>
    </location>
</feature>
<dbReference type="Pfam" id="PF11700">
    <property type="entry name" value="ATG22"/>
    <property type="match status" value="1"/>
</dbReference>
<evidence type="ECO:0000313" key="14">
    <source>
        <dbReference type="EMBL" id="KAF2092893.1"/>
    </source>
</evidence>
<feature type="transmembrane region" description="Helical" evidence="12">
    <location>
        <begin position="429"/>
        <end position="451"/>
    </location>
</feature>
<evidence type="ECO:0000313" key="15">
    <source>
        <dbReference type="Proteomes" id="UP000799772"/>
    </source>
</evidence>
<feature type="transmembrane region" description="Helical" evidence="12">
    <location>
        <begin position="129"/>
        <end position="148"/>
    </location>
</feature>
<keyword evidence="8 12" id="KW-0072">Autophagy</keyword>
<evidence type="ECO:0000256" key="9">
    <source>
        <dbReference type="ARBA" id="ARBA00023136"/>
    </source>
</evidence>
<feature type="transmembrane region" description="Helical" evidence="12">
    <location>
        <begin position="360"/>
        <end position="384"/>
    </location>
</feature>
<feature type="transmembrane region" description="Helical" evidence="12">
    <location>
        <begin position="18"/>
        <end position="39"/>
    </location>
</feature>
<dbReference type="Gene3D" id="1.20.1250.20">
    <property type="entry name" value="MFS general substrate transporter like domains"/>
    <property type="match status" value="1"/>
</dbReference>
<organism evidence="14 15">
    <name type="scientific">Rhizodiscina lignyota</name>
    <dbReference type="NCBI Taxonomy" id="1504668"/>
    <lineage>
        <taxon>Eukaryota</taxon>
        <taxon>Fungi</taxon>
        <taxon>Dikarya</taxon>
        <taxon>Ascomycota</taxon>
        <taxon>Pezizomycotina</taxon>
        <taxon>Dothideomycetes</taxon>
        <taxon>Pleosporomycetidae</taxon>
        <taxon>Aulographales</taxon>
        <taxon>Rhizodiscinaceae</taxon>
        <taxon>Rhizodiscina</taxon>
    </lineage>
</organism>
<evidence type="ECO:0000256" key="7">
    <source>
        <dbReference type="ARBA" id="ARBA00022989"/>
    </source>
</evidence>
<evidence type="ECO:0000256" key="3">
    <source>
        <dbReference type="ARBA" id="ARBA00022448"/>
    </source>
</evidence>
<evidence type="ECO:0000256" key="5">
    <source>
        <dbReference type="ARBA" id="ARBA00022692"/>
    </source>
</evidence>
<dbReference type="SUPFAM" id="SSF103473">
    <property type="entry name" value="MFS general substrate transporter"/>
    <property type="match status" value="1"/>
</dbReference>
<gene>
    <name evidence="14" type="ORF">NA57DRAFT_14005</name>
</gene>
<dbReference type="GO" id="GO:0006914">
    <property type="term" value="P:autophagy"/>
    <property type="evidence" value="ECO:0007669"/>
    <property type="project" value="UniProtKB-KW"/>
</dbReference>
<feature type="non-terminal residue" evidence="14">
    <location>
        <position position="562"/>
    </location>
</feature>
<protein>
    <recommendedName>
        <fullName evidence="12">Autophagy-related protein</fullName>
    </recommendedName>
</protein>
<feature type="region of interest" description="Disordered" evidence="13">
    <location>
        <begin position="203"/>
        <end position="223"/>
    </location>
</feature>
<name>A0A9P4M0V5_9PEZI</name>
<keyword evidence="6 12" id="KW-0029">Amino-acid transport</keyword>
<comment type="function">
    <text evidence="11 12">Vacuolar effluxer which mediate the efflux of amino acids resulting from autophagic degradation. The release of autophagic amino acids allows the maintenance of protein synthesis and viability during nitrogen starvation.</text>
</comment>
<dbReference type="AlphaFoldDB" id="A0A9P4M0V5"/>
<dbReference type="InterPro" id="IPR036259">
    <property type="entry name" value="MFS_trans_sf"/>
</dbReference>
<feature type="non-terminal residue" evidence="14">
    <location>
        <position position="1"/>
    </location>
</feature>
<sequence>KYAGEDARPTSQKELWGWYAYGLAAEVFAISGVGSFLPVTLEQSAREMGVLRSDHSVPCTAAKKDARSLLLPRADTSSTDNQCVIHIFGSEVNSASFAMYTFSVAVFFQAITLVSISAIADHGNYRKKLLLIFAWIGSASSMLFIFIVPQLYMMASVLVIIGVTCLGSSFVLLNSFLPLLVANHPSINTEPGRSGLDEESVGLATAGMPNDEPGTNEHVPNDDERFSRAFRSPSASAYAEAEKAAPELQLSNQISAKGVGIGYISAVSVQIVSIGILILFSKMAPSISKTTFPVRLILFLVGAWWACFTVPTALWLRPRPGPPLASQRSNVWYKTIFIYIAFAWMSLWRTMKIAAKLKQAFRFLIAWFLLSDAIATIQGTAILFARTELQMETAAVALISILATGGGIAGAACWPIISRRFRWNANHTVIACLLVFEVIPVYGSLGFLPFIKAWGVGGIQQPYEIFPLAFIHGFAMGGISSYCRSLFGIFIPPGSEAAFYALYAFTDKGSSILGPAIVGRIVDTTGSIRSSFPFLAVLNLTPLPLIWMMNTDSGRSDALEMA</sequence>
<keyword evidence="4 12" id="KW-0926">Vacuole</keyword>
<feature type="transmembrane region" description="Helical" evidence="12">
    <location>
        <begin position="97"/>
        <end position="117"/>
    </location>
</feature>
<dbReference type="InterPro" id="IPR050495">
    <property type="entry name" value="ATG22/LtaA_families"/>
</dbReference>
<feature type="transmembrane region" description="Helical" evidence="12">
    <location>
        <begin position="155"/>
        <end position="177"/>
    </location>
</feature>
<evidence type="ECO:0000256" key="11">
    <source>
        <dbReference type="ARBA" id="ARBA00024801"/>
    </source>
</evidence>
<dbReference type="CDD" id="cd17483">
    <property type="entry name" value="MFS_Atg22_like"/>
    <property type="match status" value="1"/>
</dbReference>
<keyword evidence="5 12" id="KW-0812">Transmembrane</keyword>
<keyword evidence="7 12" id="KW-1133">Transmembrane helix</keyword>
<dbReference type="GO" id="GO:0005774">
    <property type="term" value="C:vacuolar membrane"/>
    <property type="evidence" value="ECO:0007669"/>
    <property type="project" value="UniProtKB-SubCell"/>
</dbReference>
<dbReference type="InterPro" id="IPR024671">
    <property type="entry name" value="Atg22-like"/>
</dbReference>
<keyword evidence="15" id="KW-1185">Reference proteome</keyword>
<dbReference type="OrthoDB" id="192733at2759"/>
<dbReference type="EMBL" id="ML978141">
    <property type="protein sequence ID" value="KAF2092893.1"/>
    <property type="molecule type" value="Genomic_DNA"/>
</dbReference>
<accession>A0A9P4M0V5</accession>
<evidence type="ECO:0000256" key="1">
    <source>
        <dbReference type="ARBA" id="ARBA00004128"/>
    </source>
</evidence>
<evidence type="ECO:0000256" key="10">
    <source>
        <dbReference type="ARBA" id="ARBA00023180"/>
    </source>
</evidence>
<evidence type="ECO:0000256" key="12">
    <source>
        <dbReference type="RuleBase" id="RU363073"/>
    </source>
</evidence>
<evidence type="ECO:0000256" key="13">
    <source>
        <dbReference type="SAM" id="MobiDB-lite"/>
    </source>
</evidence>
<dbReference type="Proteomes" id="UP000799772">
    <property type="component" value="Unassembled WGS sequence"/>
</dbReference>
<comment type="similarity">
    <text evidence="2 12">Belongs to the ATG22 family.</text>
</comment>
<dbReference type="GO" id="GO:0032974">
    <property type="term" value="P:amino acid transmembrane export from vacuole"/>
    <property type="evidence" value="ECO:0007669"/>
    <property type="project" value="InterPro"/>
</dbReference>
<feature type="transmembrane region" description="Helical" evidence="12">
    <location>
        <begin position="292"/>
        <end position="316"/>
    </location>
</feature>
<keyword evidence="3 12" id="KW-0813">Transport</keyword>
<evidence type="ECO:0000256" key="6">
    <source>
        <dbReference type="ARBA" id="ARBA00022970"/>
    </source>
</evidence>